<keyword evidence="2" id="KW-1185">Reference proteome</keyword>
<protein>
    <submittedName>
        <fullName evidence="1">Uncharacterized protein</fullName>
    </submittedName>
</protein>
<dbReference type="AlphaFoldDB" id="A0AAV4YGC4"/>
<name>A0AAV4YGC4_CAEEX</name>
<reference evidence="1 2" key="1">
    <citation type="submission" date="2021-06" db="EMBL/GenBank/DDBJ databases">
        <title>Caerostris extrusa draft genome.</title>
        <authorList>
            <person name="Kono N."/>
            <person name="Arakawa K."/>
        </authorList>
    </citation>
    <scope>NUCLEOTIDE SEQUENCE [LARGE SCALE GENOMIC DNA]</scope>
</reference>
<evidence type="ECO:0000313" key="2">
    <source>
        <dbReference type="Proteomes" id="UP001054945"/>
    </source>
</evidence>
<gene>
    <name evidence="1" type="ORF">CEXT_541251</name>
</gene>
<sequence>MHFEVSSILHPYYIIEILEWTFPDGIFEGKNTLQEKENYLLSAIIQSYINSHSQSQILIDKNLLGVGDSFSDDLVNVLRIYFEIITPEEKEEFKIIKH</sequence>
<evidence type="ECO:0000313" key="1">
    <source>
        <dbReference type="EMBL" id="GIZ05339.1"/>
    </source>
</evidence>
<organism evidence="1 2">
    <name type="scientific">Caerostris extrusa</name>
    <name type="common">Bark spider</name>
    <name type="synonym">Caerostris bankana</name>
    <dbReference type="NCBI Taxonomy" id="172846"/>
    <lineage>
        <taxon>Eukaryota</taxon>
        <taxon>Metazoa</taxon>
        <taxon>Ecdysozoa</taxon>
        <taxon>Arthropoda</taxon>
        <taxon>Chelicerata</taxon>
        <taxon>Arachnida</taxon>
        <taxon>Araneae</taxon>
        <taxon>Araneomorphae</taxon>
        <taxon>Entelegynae</taxon>
        <taxon>Araneoidea</taxon>
        <taxon>Araneidae</taxon>
        <taxon>Caerostris</taxon>
    </lineage>
</organism>
<dbReference type="Proteomes" id="UP001054945">
    <property type="component" value="Unassembled WGS sequence"/>
</dbReference>
<proteinExistence type="predicted"/>
<dbReference type="EMBL" id="BPLR01019289">
    <property type="protein sequence ID" value="GIZ05339.1"/>
    <property type="molecule type" value="Genomic_DNA"/>
</dbReference>
<comment type="caution">
    <text evidence="1">The sequence shown here is derived from an EMBL/GenBank/DDBJ whole genome shotgun (WGS) entry which is preliminary data.</text>
</comment>
<accession>A0AAV4YGC4</accession>